<reference evidence="2 3" key="1">
    <citation type="journal article" date="2021" name="BMC Biol.">
        <title>Horizontally acquired antibacterial genes associated with adaptive radiation of ladybird beetles.</title>
        <authorList>
            <person name="Li H.S."/>
            <person name="Tang X.F."/>
            <person name="Huang Y.H."/>
            <person name="Xu Z.Y."/>
            <person name="Chen M.L."/>
            <person name="Du X.Y."/>
            <person name="Qiu B.Y."/>
            <person name="Chen P.T."/>
            <person name="Zhang W."/>
            <person name="Slipinski A."/>
            <person name="Escalona H.E."/>
            <person name="Waterhouse R.M."/>
            <person name="Zwick A."/>
            <person name="Pang H."/>
        </authorList>
    </citation>
    <scope>NUCLEOTIDE SEQUENCE [LARGE SCALE GENOMIC DNA]</scope>
    <source>
        <strain evidence="2">SYSU2018</strain>
    </source>
</reference>
<accession>A0ABD2NTC2</accession>
<proteinExistence type="predicted"/>
<dbReference type="AlphaFoldDB" id="A0ABD2NTC2"/>
<keyword evidence="3" id="KW-1185">Reference proteome</keyword>
<dbReference type="EMBL" id="JABFTP020000144">
    <property type="protein sequence ID" value="KAL3281923.1"/>
    <property type="molecule type" value="Genomic_DNA"/>
</dbReference>
<name>A0ABD2NTC2_9CUCU</name>
<evidence type="ECO:0000313" key="2">
    <source>
        <dbReference type="EMBL" id="KAL3281923.1"/>
    </source>
</evidence>
<feature type="region of interest" description="Disordered" evidence="1">
    <location>
        <begin position="45"/>
        <end position="102"/>
    </location>
</feature>
<evidence type="ECO:0000313" key="3">
    <source>
        <dbReference type="Proteomes" id="UP001516400"/>
    </source>
</evidence>
<evidence type="ECO:0000256" key="1">
    <source>
        <dbReference type="SAM" id="MobiDB-lite"/>
    </source>
</evidence>
<protein>
    <submittedName>
        <fullName evidence="2">Uncharacterized protein</fullName>
    </submittedName>
</protein>
<organism evidence="2 3">
    <name type="scientific">Cryptolaemus montrouzieri</name>
    <dbReference type="NCBI Taxonomy" id="559131"/>
    <lineage>
        <taxon>Eukaryota</taxon>
        <taxon>Metazoa</taxon>
        <taxon>Ecdysozoa</taxon>
        <taxon>Arthropoda</taxon>
        <taxon>Hexapoda</taxon>
        <taxon>Insecta</taxon>
        <taxon>Pterygota</taxon>
        <taxon>Neoptera</taxon>
        <taxon>Endopterygota</taxon>
        <taxon>Coleoptera</taxon>
        <taxon>Polyphaga</taxon>
        <taxon>Cucujiformia</taxon>
        <taxon>Coccinelloidea</taxon>
        <taxon>Coccinellidae</taxon>
        <taxon>Scymninae</taxon>
        <taxon>Scymnini</taxon>
        <taxon>Cryptolaemus</taxon>
    </lineage>
</organism>
<feature type="non-terminal residue" evidence="2">
    <location>
        <position position="1"/>
    </location>
</feature>
<dbReference type="Proteomes" id="UP001516400">
    <property type="component" value="Unassembled WGS sequence"/>
</dbReference>
<feature type="compositionally biased region" description="Polar residues" evidence="1">
    <location>
        <begin position="90"/>
        <end position="102"/>
    </location>
</feature>
<comment type="caution">
    <text evidence="2">The sequence shown here is derived from an EMBL/GenBank/DDBJ whole genome shotgun (WGS) entry which is preliminary data.</text>
</comment>
<gene>
    <name evidence="2" type="ORF">HHI36_005126</name>
</gene>
<sequence>IWKTSMPFSFINLSCSSPKYSIWVHPMPVGLPPCWDHTNRGENVDSRKCGDPDLRMSVSKQPHADGSDPAAVVPPALPRHGPSRIRGDNCNETQQKGRSLLG</sequence>
<feature type="compositionally biased region" description="Basic and acidic residues" evidence="1">
    <location>
        <begin position="45"/>
        <end position="54"/>
    </location>
</feature>